<dbReference type="InterPro" id="IPR015860">
    <property type="entry name" value="ABC_transpr_TagH-like"/>
</dbReference>
<evidence type="ECO:0000259" key="5">
    <source>
        <dbReference type="PROSITE" id="PS50893"/>
    </source>
</evidence>
<evidence type="ECO:0000313" key="7">
    <source>
        <dbReference type="Proteomes" id="UP000199228"/>
    </source>
</evidence>
<evidence type="ECO:0000256" key="1">
    <source>
        <dbReference type="ARBA" id="ARBA00005417"/>
    </source>
</evidence>
<reference evidence="6 7" key="1">
    <citation type="submission" date="2016-10" db="EMBL/GenBank/DDBJ databases">
        <authorList>
            <person name="de Groot N.N."/>
        </authorList>
    </citation>
    <scope>NUCLEOTIDE SEQUENCE [LARGE SCALE GENOMIC DNA]</scope>
    <source>
        <strain evidence="6 7">DSM 3217</strain>
    </source>
</reference>
<dbReference type="GO" id="GO:0016020">
    <property type="term" value="C:membrane"/>
    <property type="evidence" value="ECO:0007669"/>
    <property type="project" value="InterPro"/>
</dbReference>
<keyword evidence="4 6" id="KW-0067">ATP-binding</keyword>
<dbReference type="STRING" id="1732.SAMN02910417_02255"/>
<dbReference type="InterPro" id="IPR050683">
    <property type="entry name" value="Bact_Polysacc_Export_ATP-bd"/>
</dbReference>
<dbReference type="SMART" id="SM00382">
    <property type="entry name" value="AAA"/>
    <property type="match status" value="1"/>
</dbReference>
<dbReference type="Pfam" id="PF00005">
    <property type="entry name" value="ABC_tran"/>
    <property type="match status" value="1"/>
</dbReference>
<evidence type="ECO:0000256" key="3">
    <source>
        <dbReference type="ARBA" id="ARBA00022741"/>
    </source>
</evidence>
<keyword evidence="2" id="KW-0813">Transport</keyword>
<accession>A0A1G6CB94</accession>
<dbReference type="PANTHER" id="PTHR46743">
    <property type="entry name" value="TEICHOIC ACIDS EXPORT ATP-BINDING PROTEIN TAGH"/>
    <property type="match status" value="1"/>
</dbReference>
<comment type="similarity">
    <text evidence="1">Belongs to the ABC transporter superfamily.</text>
</comment>
<dbReference type="RefSeq" id="WP_341443228.1">
    <property type="nucleotide sequence ID" value="NZ_FMXR01000017.1"/>
</dbReference>
<dbReference type="AlphaFoldDB" id="A0A1G6CB94"/>
<keyword evidence="3" id="KW-0547">Nucleotide-binding</keyword>
<dbReference type="EMBL" id="FMXR01000017">
    <property type="protein sequence ID" value="SDB30140.1"/>
    <property type="molecule type" value="Genomic_DNA"/>
</dbReference>
<name>A0A1G6CB94_EUBOX</name>
<gene>
    <name evidence="6" type="ORF">SAMN02910417_02255</name>
</gene>
<protein>
    <submittedName>
        <fullName evidence="6">ABC-2 type transport system ATP-binding protein</fullName>
    </submittedName>
</protein>
<dbReference type="GO" id="GO:0005524">
    <property type="term" value="F:ATP binding"/>
    <property type="evidence" value="ECO:0007669"/>
    <property type="project" value="UniProtKB-KW"/>
</dbReference>
<sequence>MFEAVGVAVVGACILQLAYQKFDDHRELPDYTKENLAFREVKEQEASDYRKEIAPYLLKELEQHEDEPVIQVRDLTMRFKVATSNASGLKDYMIQKVKKQMTYKELFALNNISFNVFKGEIVGVIGTNGSGKSTLLKIVSGALTPTEGEVLVDKKKVQLLTLGTGFDFELTARENVYLNGAIIGYSKSFIDQHYDEIVEFAELDGFMEEKVKNFSSGMVSRLGFAIATVAGAAEILILDEVLSVGDEFFRKKSLARIKELIHGGSTVLMVSHGMGTILDNCTKVVWIEQGNMRMVGDPKTVCAAYRNQFNE</sequence>
<dbReference type="Gene3D" id="3.40.50.300">
    <property type="entry name" value="P-loop containing nucleotide triphosphate hydrolases"/>
    <property type="match status" value="1"/>
</dbReference>
<feature type="domain" description="ABC transporter" evidence="5">
    <location>
        <begin position="92"/>
        <end position="311"/>
    </location>
</feature>
<evidence type="ECO:0000313" key="6">
    <source>
        <dbReference type="EMBL" id="SDB30140.1"/>
    </source>
</evidence>
<dbReference type="Proteomes" id="UP000199228">
    <property type="component" value="Unassembled WGS sequence"/>
</dbReference>
<dbReference type="GO" id="GO:0016887">
    <property type="term" value="F:ATP hydrolysis activity"/>
    <property type="evidence" value="ECO:0007669"/>
    <property type="project" value="InterPro"/>
</dbReference>
<dbReference type="PROSITE" id="PS50893">
    <property type="entry name" value="ABC_TRANSPORTER_2"/>
    <property type="match status" value="1"/>
</dbReference>
<evidence type="ECO:0000256" key="4">
    <source>
        <dbReference type="ARBA" id="ARBA00022840"/>
    </source>
</evidence>
<dbReference type="SUPFAM" id="SSF52540">
    <property type="entry name" value="P-loop containing nucleoside triphosphate hydrolases"/>
    <property type="match status" value="1"/>
</dbReference>
<organism evidence="6 7">
    <name type="scientific">Eubacterium oxidoreducens</name>
    <dbReference type="NCBI Taxonomy" id="1732"/>
    <lineage>
        <taxon>Bacteria</taxon>
        <taxon>Bacillati</taxon>
        <taxon>Bacillota</taxon>
        <taxon>Clostridia</taxon>
        <taxon>Eubacteriales</taxon>
        <taxon>Eubacteriaceae</taxon>
        <taxon>Eubacterium</taxon>
    </lineage>
</organism>
<dbReference type="InterPro" id="IPR003439">
    <property type="entry name" value="ABC_transporter-like_ATP-bd"/>
</dbReference>
<dbReference type="PANTHER" id="PTHR46743:SF2">
    <property type="entry name" value="TEICHOIC ACIDS EXPORT ATP-BINDING PROTEIN TAGH"/>
    <property type="match status" value="1"/>
</dbReference>
<evidence type="ECO:0000256" key="2">
    <source>
        <dbReference type="ARBA" id="ARBA00022448"/>
    </source>
</evidence>
<proteinExistence type="inferred from homology"/>
<dbReference type="InterPro" id="IPR003593">
    <property type="entry name" value="AAA+_ATPase"/>
</dbReference>
<dbReference type="GO" id="GO:0140359">
    <property type="term" value="F:ABC-type transporter activity"/>
    <property type="evidence" value="ECO:0007669"/>
    <property type="project" value="InterPro"/>
</dbReference>
<dbReference type="CDD" id="cd03220">
    <property type="entry name" value="ABC_KpsT_Wzt"/>
    <property type="match status" value="1"/>
</dbReference>
<keyword evidence="7" id="KW-1185">Reference proteome</keyword>
<dbReference type="InterPro" id="IPR027417">
    <property type="entry name" value="P-loop_NTPase"/>
</dbReference>